<protein>
    <recommendedName>
        <fullName evidence="3">YlbF family regulator</fullName>
    </recommendedName>
</protein>
<dbReference type="STRING" id="292459.STH1758"/>
<keyword evidence="2" id="KW-1185">Reference proteome</keyword>
<organism evidence="1 2">
    <name type="scientific">Symbiobacterium thermophilum (strain DSM 24528 / JCM 14929 / IAM 14863 / T)</name>
    <dbReference type="NCBI Taxonomy" id="292459"/>
    <lineage>
        <taxon>Bacteria</taxon>
        <taxon>Bacillati</taxon>
        <taxon>Bacillota</taxon>
        <taxon>Clostridia</taxon>
        <taxon>Eubacteriales</taxon>
        <taxon>Symbiobacteriaceae</taxon>
        <taxon>Symbiobacterium</taxon>
    </lineage>
</organism>
<dbReference type="AlphaFoldDB" id="Q67NK0"/>
<dbReference type="Proteomes" id="UP000000417">
    <property type="component" value="Chromosome"/>
</dbReference>
<proteinExistence type="predicted"/>
<gene>
    <name evidence="1" type="ordered locus">STH1758</name>
</gene>
<evidence type="ECO:0000313" key="2">
    <source>
        <dbReference type="Proteomes" id="UP000000417"/>
    </source>
</evidence>
<accession>Q67NK0</accession>
<name>Q67NK0_SYMTH</name>
<dbReference type="SUPFAM" id="SSF158622">
    <property type="entry name" value="YheA/YmcA-like"/>
    <property type="match status" value="1"/>
</dbReference>
<dbReference type="Gene3D" id="1.20.1500.10">
    <property type="entry name" value="YheA/YmcA-like"/>
    <property type="match status" value="1"/>
</dbReference>
<evidence type="ECO:0000313" key="1">
    <source>
        <dbReference type="EMBL" id="BAD40743.1"/>
    </source>
</evidence>
<sequence>MGGDDVAVATRRDVWLLARELAEAIAETPEVQEYRRTEDAVLADPDAVALIREYEAAKRAVKLSRGRPPEEQKALVERFLAIEERFNAHPVIQAYWNARVALDAFMERINAVVTFPITGETAPRAKGGCGSGSCGCGG</sequence>
<evidence type="ECO:0008006" key="3">
    <source>
        <dbReference type="Google" id="ProtNLM"/>
    </source>
</evidence>
<dbReference type="Pfam" id="PF06133">
    <property type="entry name" value="Com_YlbF"/>
    <property type="match status" value="1"/>
</dbReference>
<dbReference type="eggNOG" id="COG3679">
    <property type="taxonomic scope" value="Bacteria"/>
</dbReference>
<dbReference type="InterPro" id="IPR023378">
    <property type="entry name" value="YheA/YmcA-like_dom_sf"/>
</dbReference>
<dbReference type="EMBL" id="AP006840">
    <property type="protein sequence ID" value="BAD40743.1"/>
    <property type="molecule type" value="Genomic_DNA"/>
</dbReference>
<reference evidence="1 2" key="1">
    <citation type="journal article" date="2004" name="Nucleic Acids Res.">
        <title>Genome sequence of Symbiobacterium thermophilum, an uncultivable bacterium that depends on microbial commensalism.</title>
        <authorList>
            <person name="Ueda K."/>
            <person name="Yamashita A."/>
            <person name="Ishikawa J."/>
            <person name="Shimada M."/>
            <person name="Watsuji T."/>
            <person name="Morimura K."/>
            <person name="Ikeda H."/>
            <person name="Hattori M."/>
            <person name="Beppu T."/>
        </authorList>
    </citation>
    <scope>NUCLEOTIDE SEQUENCE [LARGE SCALE GENOMIC DNA]</scope>
    <source>
        <strain evidence="2">T / IAM 14863</strain>
    </source>
</reference>
<dbReference type="HOGENOM" id="CLU_1854220_0_0_9"/>
<dbReference type="InterPro" id="IPR010368">
    <property type="entry name" value="Com_YlbF"/>
</dbReference>
<dbReference type="KEGG" id="sth:STH1758"/>